<organism evidence="10">
    <name type="scientific">marine metagenome</name>
    <dbReference type="NCBI Taxonomy" id="408172"/>
    <lineage>
        <taxon>unclassified sequences</taxon>
        <taxon>metagenomes</taxon>
        <taxon>ecological metagenomes</taxon>
    </lineage>
</organism>
<feature type="transmembrane region" description="Helical" evidence="9">
    <location>
        <begin position="151"/>
        <end position="175"/>
    </location>
</feature>
<protein>
    <recommendedName>
        <fullName evidence="11">Sulfate transporter CysZ</fullName>
    </recommendedName>
</protein>
<evidence type="ECO:0008006" key="11">
    <source>
        <dbReference type="Google" id="ProtNLM"/>
    </source>
</evidence>
<dbReference type="GO" id="GO:0009675">
    <property type="term" value="F:high-affinity sulfate:proton symporter activity"/>
    <property type="evidence" value="ECO:0007669"/>
    <property type="project" value="TreeGrafter"/>
</dbReference>
<feature type="non-terminal residue" evidence="10">
    <location>
        <position position="1"/>
    </location>
</feature>
<reference evidence="10" key="1">
    <citation type="submission" date="2018-05" db="EMBL/GenBank/DDBJ databases">
        <authorList>
            <person name="Lanie J.A."/>
            <person name="Ng W.-L."/>
            <person name="Kazmierczak K.M."/>
            <person name="Andrzejewski T.M."/>
            <person name="Davidsen T.M."/>
            <person name="Wayne K.J."/>
            <person name="Tettelin H."/>
            <person name="Glass J.I."/>
            <person name="Rusch D."/>
            <person name="Podicherti R."/>
            <person name="Tsui H.-C.T."/>
            <person name="Winkler M.E."/>
        </authorList>
    </citation>
    <scope>NUCLEOTIDE SEQUENCE</scope>
</reference>
<dbReference type="PANTHER" id="PTHR37468:SF1">
    <property type="entry name" value="SULFATE TRANSPORTER CYSZ"/>
    <property type="match status" value="1"/>
</dbReference>
<evidence type="ECO:0000256" key="7">
    <source>
        <dbReference type="ARBA" id="ARBA00022989"/>
    </source>
</evidence>
<evidence type="ECO:0000256" key="1">
    <source>
        <dbReference type="ARBA" id="ARBA00004141"/>
    </source>
</evidence>
<evidence type="ECO:0000256" key="9">
    <source>
        <dbReference type="SAM" id="Phobius"/>
    </source>
</evidence>
<dbReference type="InterPro" id="IPR059112">
    <property type="entry name" value="CysZ/EI24"/>
</dbReference>
<evidence type="ECO:0000256" key="2">
    <source>
        <dbReference type="ARBA" id="ARBA00022448"/>
    </source>
</evidence>
<keyword evidence="4" id="KW-0997">Cell inner membrane</keyword>
<keyword evidence="8 9" id="KW-0472">Membrane</keyword>
<proteinExistence type="predicted"/>
<evidence type="ECO:0000256" key="3">
    <source>
        <dbReference type="ARBA" id="ARBA00022475"/>
    </source>
</evidence>
<dbReference type="AlphaFoldDB" id="A0A381QEP6"/>
<evidence type="ECO:0000256" key="8">
    <source>
        <dbReference type="ARBA" id="ARBA00023136"/>
    </source>
</evidence>
<dbReference type="InterPro" id="IPR050480">
    <property type="entry name" value="CysZ-like"/>
</dbReference>
<gene>
    <name evidence="10" type="ORF">METZ01_LOCUS28987</name>
</gene>
<dbReference type="GO" id="GO:0005886">
    <property type="term" value="C:plasma membrane"/>
    <property type="evidence" value="ECO:0007669"/>
    <property type="project" value="TreeGrafter"/>
</dbReference>
<feature type="transmembrane region" description="Helical" evidence="9">
    <location>
        <begin position="37"/>
        <end position="60"/>
    </location>
</feature>
<dbReference type="EMBL" id="UINC01001266">
    <property type="protein sequence ID" value="SUZ76133.1"/>
    <property type="molecule type" value="Genomic_DNA"/>
</dbReference>
<dbReference type="NCBIfam" id="NF003433">
    <property type="entry name" value="PRK04949.1"/>
    <property type="match status" value="1"/>
</dbReference>
<sequence length="260" mass="28994">VKSHNLLRSLVFDRLTIPVKAFLRGFLLIRLPRFRQYLWRPVACSLVIVSVFLFFAFSYIKTATHSIMQLLPDWLSFSEAILGPMVYVIVFVSGSWLVGFVAIIISSPFLGSLSSQTEEHEYGTAIIADESLIRSAISAYKRELTKLRYHLTVLLAALIIGLILSPIAPLIWLIVGAWLTAVQFVDHASENRGLPFSHTRTLLRRNPGPTTVFGSLAVGLLALPFFNILVIPASVCAGTILWNVLHELPAKRTPTETIRQ</sequence>
<accession>A0A381QEP6</accession>
<comment type="subcellular location">
    <subcellularLocation>
        <location evidence="1">Membrane</location>
        <topology evidence="1">Multi-pass membrane protein</topology>
    </subcellularLocation>
</comment>
<evidence type="ECO:0000256" key="6">
    <source>
        <dbReference type="ARBA" id="ARBA00022692"/>
    </source>
</evidence>
<evidence type="ECO:0000313" key="10">
    <source>
        <dbReference type="EMBL" id="SUZ76133.1"/>
    </source>
</evidence>
<evidence type="ECO:0000256" key="4">
    <source>
        <dbReference type="ARBA" id="ARBA00022519"/>
    </source>
</evidence>
<dbReference type="GO" id="GO:0019344">
    <property type="term" value="P:cysteine biosynthetic process"/>
    <property type="evidence" value="ECO:0007669"/>
    <property type="project" value="TreeGrafter"/>
</dbReference>
<keyword evidence="7 9" id="KW-1133">Transmembrane helix</keyword>
<dbReference type="GO" id="GO:0000103">
    <property type="term" value="P:sulfate assimilation"/>
    <property type="evidence" value="ECO:0007669"/>
    <property type="project" value="TreeGrafter"/>
</dbReference>
<name>A0A381QEP6_9ZZZZ</name>
<evidence type="ECO:0000256" key="5">
    <source>
        <dbReference type="ARBA" id="ARBA00022605"/>
    </source>
</evidence>
<keyword evidence="3" id="KW-1003">Cell membrane</keyword>
<keyword evidence="2" id="KW-0813">Transport</keyword>
<dbReference type="Pfam" id="PF07264">
    <property type="entry name" value="EI24"/>
    <property type="match status" value="1"/>
</dbReference>
<dbReference type="PANTHER" id="PTHR37468">
    <property type="entry name" value="SULFATE TRANSPORTER CYSZ"/>
    <property type="match status" value="1"/>
</dbReference>
<keyword evidence="6 9" id="KW-0812">Transmembrane</keyword>
<feature type="transmembrane region" description="Helical" evidence="9">
    <location>
        <begin position="80"/>
        <end position="105"/>
    </location>
</feature>
<feature type="transmembrane region" description="Helical" evidence="9">
    <location>
        <begin position="212"/>
        <end position="245"/>
    </location>
</feature>
<keyword evidence="5" id="KW-0028">Amino-acid biosynthesis</keyword>